<dbReference type="EMBL" id="CAJNOL010000009">
    <property type="protein sequence ID" value="CAF0736650.1"/>
    <property type="molecule type" value="Genomic_DNA"/>
</dbReference>
<sequence length="1087" mass="125868">MMMIYSIFLFVFILIYHLNISFAQNPIAGTQVDVRSELERQNTTNILWRDDSITTFSSYSRTNLYYVTSTRTYRPLAPATTTDAFHLIDSDCFCSYDQTINLLSCSPYLKDSFSYPLPYINTPTINVTLTSCKFFSKHLNLPLINGRNIDYLRLDDVNHKDYLVIDRTSFSSYRINHIYILCGYTQPITILLISNETFLSSFINLSLRTLYIDSCYLVTLNNTLNRLSYLESITLNNIEKFSWHDFQQEIIYLPNLRYIYIGEEISSTKNNIFNALSCQDILPQWILTYHLIQTCSCKLISFLTTIQHYNNISKCPNSDNRIEYIKDICLFNGKKYQIQNRPNLFCNKCLSYRCSNQTLCTEAYDSEPNCLLLSGHYYDTIRTRIPITSYTKQFLLQESQEDQNINLNTTLDSNGFSSVATVLINSNRNSTECSSNDSKIFHETFAEMLDRPWAPEVYTLQQPITISSIQPPSSTQQTIWQELLISLDRSVQHINDSEQKFEFQSKPISTMSLHFSTAQQPQEIFGWQITNDNIITANITNIQSIDKNVTSRVFLKFNTNKPYKFNCNISNSFNNCTNRYSITSIKSQKLFYKTDRIPEYDVISITAPNQNQNVTFYFDQKISSIDTFEYSINITNSTTIDTFYDQLDFMILEGSCMYLNTTSMIWQTDGCFTHRQLSNSTSVICTCQHLTMFTVFFSLTCANPSKTVEIFSWIGCGLSIIGLSITLLMFIAMSISRGTENSSHGLSSSNTSSSQEIRRRIVNKPRHLSIVKSMLFILCILLILMNILIFILTFVKSNQNLSCKILSALLYYFTLSAFIWKLLFALQQSLFLTNTFQPQWSNRTLFTIYLILTFTIPICPLLVMFVKYKNSTFISSQCNYCWLTREFLLYGLIIPILIIICLNIILYLYTMIYLCMTNRQHKGLRSTKSEHSRRIQNFKIGLFFAIIMGFSWIFGFLVLIPNTYVQLFGNILFCIINSFQGFAFSIMVFFMIKRKSFLRCCCFWKNQNQIKTTMISQSIILQESLPTSNDNGNIKIKSIHNSSIHTSSTISGGDTNTHDIFDHYRHHKLPTEKETNEDEHIDSLPTL</sequence>
<dbReference type="Gene3D" id="1.20.1070.10">
    <property type="entry name" value="Rhodopsin 7-helix transmembrane proteins"/>
    <property type="match status" value="1"/>
</dbReference>
<dbReference type="Pfam" id="PF01825">
    <property type="entry name" value="GPS"/>
    <property type="match status" value="1"/>
</dbReference>
<dbReference type="PANTHER" id="PTHR45692:SF1">
    <property type="entry name" value="G-PROTEIN COUPLED RECEPTORS FAMILY 2 PROFILE 2 DOMAIN-CONTAINING PROTEIN"/>
    <property type="match status" value="1"/>
</dbReference>
<feature type="transmembrane region" description="Helical" evidence="5">
    <location>
        <begin position="845"/>
        <end position="868"/>
    </location>
</feature>
<feature type="signal peptide" evidence="6">
    <location>
        <begin position="1"/>
        <end position="23"/>
    </location>
</feature>
<organism evidence="8 10">
    <name type="scientific">Rotaria sordida</name>
    <dbReference type="NCBI Taxonomy" id="392033"/>
    <lineage>
        <taxon>Eukaryota</taxon>
        <taxon>Metazoa</taxon>
        <taxon>Spiralia</taxon>
        <taxon>Gnathifera</taxon>
        <taxon>Rotifera</taxon>
        <taxon>Eurotatoria</taxon>
        <taxon>Bdelloidea</taxon>
        <taxon>Philodinida</taxon>
        <taxon>Philodinidae</taxon>
        <taxon>Rotaria</taxon>
    </lineage>
</organism>
<dbReference type="InterPro" id="IPR046338">
    <property type="entry name" value="GAIN_dom_sf"/>
</dbReference>
<dbReference type="PANTHER" id="PTHR45692">
    <property type="entry name" value="G_PROTEIN_RECEP_F2_4 DOMAIN-CONTAINING PROTEIN"/>
    <property type="match status" value="1"/>
</dbReference>
<proteinExistence type="predicted"/>
<dbReference type="GO" id="GO:0016020">
    <property type="term" value="C:membrane"/>
    <property type="evidence" value="ECO:0007669"/>
    <property type="project" value="UniProtKB-SubCell"/>
</dbReference>
<feature type="domain" description="G-protein coupled receptors family 2 profile 2" evidence="7">
    <location>
        <begin position="708"/>
        <end position="992"/>
    </location>
</feature>
<feature type="transmembrane region" description="Helical" evidence="5">
    <location>
        <begin position="937"/>
        <end position="961"/>
    </location>
</feature>
<feature type="transmembrane region" description="Helical" evidence="5">
    <location>
        <begin position="805"/>
        <end position="824"/>
    </location>
</feature>
<keyword evidence="6" id="KW-0732">Signal</keyword>
<keyword evidence="3 5" id="KW-1133">Transmembrane helix</keyword>
<feature type="chain" id="PRO_5036409078" description="G-protein coupled receptors family 2 profile 2 domain-containing protein" evidence="6">
    <location>
        <begin position="24"/>
        <end position="1087"/>
    </location>
</feature>
<dbReference type="EMBL" id="CAJNOH010000014">
    <property type="protein sequence ID" value="CAF0753339.1"/>
    <property type="molecule type" value="Genomic_DNA"/>
</dbReference>
<dbReference type="Proteomes" id="UP000663854">
    <property type="component" value="Unassembled WGS sequence"/>
</dbReference>
<evidence type="ECO:0000313" key="10">
    <source>
        <dbReference type="Proteomes" id="UP000663870"/>
    </source>
</evidence>
<evidence type="ECO:0000256" key="5">
    <source>
        <dbReference type="SAM" id="Phobius"/>
    </source>
</evidence>
<evidence type="ECO:0000313" key="9">
    <source>
        <dbReference type="EMBL" id="CAF0753339.1"/>
    </source>
</evidence>
<dbReference type="PRINTS" id="PR00249">
    <property type="entry name" value="GPCRSECRETIN"/>
</dbReference>
<protein>
    <recommendedName>
        <fullName evidence="7">G-protein coupled receptors family 2 profile 2 domain-containing protein</fullName>
    </recommendedName>
</protein>
<dbReference type="GO" id="GO:0007166">
    <property type="term" value="P:cell surface receptor signaling pathway"/>
    <property type="evidence" value="ECO:0007669"/>
    <property type="project" value="InterPro"/>
</dbReference>
<dbReference type="InterPro" id="IPR017981">
    <property type="entry name" value="GPCR_2-like_7TM"/>
</dbReference>
<feature type="transmembrane region" description="Helical" evidence="5">
    <location>
        <begin position="774"/>
        <end position="793"/>
    </location>
</feature>
<evidence type="ECO:0000259" key="7">
    <source>
        <dbReference type="PROSITE" id="PS50261"/>
    </source>
</evidence>
<dbReference type="Pfam" id="PF00002">
    <property type="entry name" value="7tm_2"/>
    <property type="match status" value="1"/>
</dbReference>
<comment type="subcellular location">
    <subcellularLocation>
        <location evidence="1">Membrane</location>
        <topology evidence="1">Multi-pass membrane protein</topology>
    </subcellularLocation>
</comment>
<feature type="transmembrane region" description="Helical" evidence="5">
    <location>
        <begin position="888"/>
        <end position="916"/>
    </location>
</feature>
<dbReference type="PROSITE" id="PS50261">
    <property type="entry name" value="G_PROTEIN_RECEP_F2_4"/>
    <property type="match status" value="1"/>
</dbReference>
<keyword evidence="4 5" id="KW-0472">Membrane</keyword>
<gene>
    <name evidence="8" type="ORF">JXQ802_LOCUS870</name>
    <name evidence="9" type="ORF">PYM288_LOCUS2211</name>
</gene>
<dbReference type="GO" id="GO:0004930">
    <property type="term" value="F:G protein-coupled receptor activity"/>
    <property type="evidence" value="ECO:0007669"/>
    <property type="project" value="InterPro"/>
</dbReference>
<evidence type="ECO:0000256" key="6">
    <source>
        <dbReference type="SAM" id="SignalP"/>
    </source>
</evidence>
<keyword evidence="10" id="KW-1185">Reference proteome</keyword>
<evidence type="ECO:0000256" key="4">
    <source>
        <dbReference type="ARBA" id="ARBA00023136"/>
    </source>
</evidence>
<dbReference type="InterPro" id="IPR000203">
    <property type="entry name" value="GPS"/>
</dbReference>
<evidence type="ECO:0000256" key="1">
    <source>
        <dbReference type="ARBA" id="ARBA00004141"/>
    </source>
</evidence>
<keyword evidence="2 5" id="KW-0812">Transmembrane</keyword>
<accession>A0A813NJN0</accession>
<dbReference type="InterPro" id="IPR000832">
    <property type="entry name" value="GPCR_2_secretin-like"/>
</dbReference>
<evidence type="ECO:0000256" key="2">
    <source>
        <dbReference type="ARBA" id="ARBA00022692"/>
    </source>
</evidence>
<reference evidence="8" key="1">
    <citation type="submission" date="2021-02" db="EMBL/GenBank/DDBJ databases">
        <authorList>
            <person name="Nowell W R."/>
        </authorList>
    </citation>
    <scope>NUCLEOTIDE SEQUENCE</scope>
</reference>
<evidence type="ECO:0000313" key="8">
    <source>
        <dbReference type="EMBL" id="CAF0736650.1"/>
    </source>
</evidence>
<feature type="transmembrane region" description="Helical" evidence="5">
    <location>
        <begin position="710"/>
        <end position="732"/>
    </location>
</feature>
<dbReference type="Gene3D" id="2.60.220.50">
    <property type="match status" value="1"/>
</dbReference>
<dbReference type="AlphaFoldDB" id="A0A813NJN0"/>
<dbReference type="Proteomes" id="UP000663870">
    <property type="component" value="Unassembled WGS sequence"/>
</dbReference>
<comment type="caution">
    <text evidence="8">The sequence shown here is derived from an EMBL/GenBank/DDBJ whole genome shotgun (WGS) entry which is preliminary data.</text>
</comment>
<feature type="transmembrane region" description="Helical" evidence="5">
    <location>
        <begin position="967"/>
        <end position="990"/>
    </location>
</feature>
<name>A0A813NJN0_9BILA</name>
<evidence type="ECO:0000256" key="3">
    <source>
        <dbReference type="ARBA" id="ARBA00022989"/>
    </source>
</evidence>